<dbReference type="AlphaFoldDB" id="A0ABD0ZVT0"/>
<dbReference type="EMBL" id="JBANAX010000659">
    <property type="protein sequence ID" value="KAL1198712.1"/>
    <property type="molecule type" value="Genomic_DNA"/>
</dbReference>
<gene>
    <name evidence="1" type="ORF">V5N11_002976</name>
</gene>
<evidence type="ECO:0000313" key="2">
    <source>
        <dbReference type="Proteomes" id="UP001558713"/>
    </source>
</evidence>
<dbReference type="Proteomes" id="UP001558713">
    <property type="component" value="Unassembled WGS sequence"/>
</dbReference>
<keyword evidence="2" id="KW-1185">Reference proteome</keyword>
<name>A0ABD0ZVT0_CARAN</name>
<accession>A0ABD0ZVT0</accession>
<organism evidence="1 2">
    <name type="scientific">Cardamine amara subsp. amara</name>
    <dbReference type="NCBI Taxonomy" id="228776"/>
    <lineage>
        <taxon>Eukaryota</taxon>
        <taxon>Viridiplantae</taxon>
        <taxon>Streptophyta</taxon>
        <taxon>Embryophyta</taxon>
        <taxon>Tracheophyta</taxon>
        <taxon>Spermatophyta</taxon>
        <taxon>Magnoliopsida</taxon>
        <taxon>eudicotyledons</taxon>
        <taxon>Gunneridae</taxon>
        <taxon>Pentapetalae</taxon>
        <taxon>rosids</taxon>
        <taxon>malvids</taxon>
        <taxon>Brassicales</taxon>
        <taxon>Brassicaceae</taxon>
        <taxon>Cardamineae</taxon>
        <taxon>Cardamine</taxon>
    </lineage>
</organism>
<dbReference type="PANTHER" id="PTHR38396:SF1">
    <property type="entry name" value="TRANSMEMBRANE PROTEIN"/>
    <property type="match status" value="1"/>
</dbReference>
<sequence>MKGRAYVMIFFFWALLTIITPMLVSWSQSLKTLPQVSDEQEQKIKDNSPRRMMGYSEEMHLAREFLSHIEEEKLMMEPSMAPTPEDHNPVVPSLSFVRVKQQEGLVTKHAHLMSSR</sequence>
<dbReference type="PANTHER" id="PTHR38396">
    <property type="entry name" value="TRANSMEMBRANE PROTEIN"/>
    <property type="match status" value="1"/>
</dbReference>
<reference evidence="1 2" key="1">
    <citation type="submission" date="2024-04" db="EMBL/GenBank/DDBJ databases">
        <title>Genome assembly C_amara_ONT_v2.</title>
        <authorList>
            <person name="Yant L."/>
            <person name="Moore C."/>
            <person name="Slenker M."/>
        </authorList>
    </citation>
    <scope>NUCLEOTIDE SEQUENCE [LARGE SCALE GENOMIC DNA]</scope>
    <source>
        <tissue evidence="1">Leaf</tissue>
    </source>
</reference>
<comment type="caution">
    <text evidence="1">The sequence shown here is derived from an EMBL/GenBank/DDBJ whole genome shotgun (WGS) entry which is preliminary data.</text>
</comment>
<evidence type="ECO:0000313" key="1">
    <source>
        <dbReference type="EMBL" id="KAL1198712.1"/>
    </source>
</evidence>
<protein>
    <submittedName>
        <fullName evidence="1">Uncharacterized protein</fullName>
    </submittedName>
</protein>
<proteinExistence type="predicted"/>